<gene>
    <name evidence="7" type="ORF">DEP91_02535</name>
</gene>
<evidence type="ECO:0008006" key="9">
    <source>
        <dbReference type="Google" id="ProtNLM"/>
    </source>
</evidence>
<organism evidence="7 8">
    <name type="scientific">Sphingomonas bacterium</name>
    <dbReference type="NCBI Taxonomy" id="1895847"/>
    <lineage>
        <taxon>Bacteria</taxon>
        <taxon>Pseudomonadati</taxon>
        <taxon>Pseudomonadota</taxon>
        <taxon>Alphaproteobacteria</taxon>
        <taxon>Sphingomonadales</taxon>
        <taxon>Sphingomonadaceae</taxon>
        <taxon>Sphingomonas</taxon>
    </lineage>
</organism>
<dbReference type="GO" id="GO:0009279">
    <property type="term" value="C:cell outer membrane"/>
    <property type="evidence" value="ECO:0007669"/>
    <property type="project" value="UniProtKB-SubCell"/>
</dbReference>
<dbReference type="PANTHER" id="PTHR38776">
    <property type="entry name" value="MLTA-INTERACTING PROTEIN-RELATED"/>
    <property type="match status" value="1"/>
</dbReference>
<evidence type="ECO:0000313" key="8">
    <source>
        <dbReference type="Proteomes" id="UP000262699"/>
    </source>
</evidence>
<keyword evidence="5" id="KW-0998">Cell outer membrane</keyword>
<evidence type="ECO:0000313" key="7">
    <source>
        <dbReference type="EMBL" id="HCB75040.1"/>
    </source>
</evidence>
<dbReference type="AlphaFoldDB" id="A0A3D0W8P3"/>
<accession>A0A3D0W8P3</accession>
<evidence type="ECO:0000256" key="2">
    <source>
        <dbReference type="ARBA" id="ARBA00005722"/>
    </source>
</evidence>
<evidence type="ECO:0000256" key="1">
    <source>
        <dbReference type="ARBA" id="ARBA00004442"/>
    </source>
</evidence>
<sequence>MRTLILGLALFAAATPLHAQEAKDERPRRTRIGLGPQLVPSFPGSDSYQLRPFIDVSRARGDDDFAFEAPDESAGFPLFRSDRFSAGPAFGFEGKRRSRDVGGVLSEVGFTVELGGFVQYQVTDAIRLRVEGRKGLNGHTGLTGMIGADYVLRDHDKWLVSVGPRVTLADNRYMDAYFSLTPGDAARSGLPVYDAKGGVQMVGATVGVLRQLNDRWGVSGYAKYDRLVADAADSPVVGAFGSRNQFSAGAALSYTFD</sequence>
<feature type="signal peptide" evidence="6">
    <location>
        <begin position="1"/>
        <end position="19"/>
    </location>
</feature>
<reference evidence="7 8" key="1">
    <citation type="journal article" date="2018" name="Nat. Biotechnol.">
        <title>A standardized bacterial taxonomy based on genome phylogeny substantially revises the tree of life.</title>
        <authorList>
            <person name="Parks D.H."/>
            <person name="Chuvochina M."/>
            <person name="Waite D.W."/>
            <person name="Rinke C."/>
            <person name="Skarshewski A."/>
            <person name="Chaumeil P.A."/>
            <person name="Hugenholtz P."/>
        </authorList>
    </citation>
    <scope>NUCLEOTIDE SEQUENCE [LARGE SCALE GENOMIC DNA]</scope>
    <source>
        <strain evidence="7">UBA9015</strain>
    </source>
</reference>
<name>A0A3D0W8P3_9SPHN</name>
<protein>
    <recommendedName>
        <fullName evidence="9">MipA/OmpV family protein</fullName>
    </recommendedName>
</protein>
<evidence type="ECO:0000256" key="6">
    <source>
        <dbReference type="SAM" id="SignalP"/>
    </source>
</evidence>
<proteinExistence type="inferred from homology"/>
<keyword evidence="4" id="KW-0472">Membrane</keyword>
<comment type="similarity">
    <text evidence="2">Belongs to the MipA/OmpV family.</text>
</comment>
<evidence type="ECO:0000256" key="5">
    <source>
        <dbReference type="ARBA" id="ARBA00023237"/>
    </source>
</evidence>
<evidence type="ECO:0000256" key="3">
    <source>
        <dbReference type="ARBA" id="ARBA00022729"/>
    </source>
</evidence>
<dbReference type="Pfam" id="PF06629">
    <property type="entry name" value="MipA"/>
    <property type="match status" value="1"/>
</dbReference>
<feature type="chain" id="PRO_5017731768" description="MipA/OmpV family protein" evidence="6">
    <location>
        <begin position="20"/>
        <end position="257"/>
    </location>
</feature>
<comment type="subcellular location">
    <subcellularLocation>
        <location evidence="1">Cell outer membrane</location>
    </subcellularLocation>
</comment>
<dbReference type="PANTHER" id="PTHR38776:SF1">
    <property type="entry name" value="MLTA-INTERACTING PROTEIN-RELATED"/>
    <property type="match status" value="1"/>
</dbReference>
<comment type="caution">
    <text evidence="7">The sequence shown here is derived from an EMBL/GenBank/DDBJ whole genome shotgun (WGS) entry which is preliminary data.</text>
</comment>
<evidence type="ECO:0000256" key="4">
    <source>
        <dbReference type="ARBA" id="ARBA00023136"/>
    </source>
</evidence>
<dbReference type="InterPro" id="IPR010583">
    <property type="entry name" value="MipA"/>
</dbReference>
<keyword evidence="3 6" id="KW-0732">Signal</keyword>
<dbReference type="EMBL" id="DOYJ01000080">
    <property type="protein sequence ID" value="HCB75040.1"/>
    <property type="molecule type" value="Genomic_DNA"/>
</dbReference>
<dbReference type="Proteomes" id="UP000262699">
    <property type="component" value="Unassembled WGS sequence"/>
</dbReference>